<evidence type="ECO:0000313" key="6">
    <source>
        <dbReference type="EMBL" id="TRW46178.1"/>
    </source>
</evidence>
<reference evidence="6 7" key="1">
    <citation type="submission" date="2019-07" db="EMBL/GenBank/DDBJ databases">
        <title>Georgenia wutianyii sp. nov. and Georgenia *** sp. nov. isolated from plateau pika (Ochotona curzoniae) in the Qinghai-Tibet plateau of China.</title>
        <authorList>
            <person name="Tian Z."/>
        </authorList>
    </citation>
    <scope>NUCLEOTIDE SEQUENCE [LARGE SCALE GENOMIC DNA]</scope>
    <source>
        <strain evidence="6 7">Z446</strain>
    </source>
</reference>
<sequence length="452" mass="46613">VAAAAPAAGAAARAASTVAPGGAQRTVPDLAGPTEGTPDVAVTLTARAGTIELASGERVPGFTVNGTSPGPTIEAAQGDLVEVTLVNESVADGAALHWHGIDVPNAEDGVAGVTQDAVPVGGEHVYRFVVEDAGTYWYHSHQVSHEQVVGGLFGAVVVRPDDAATATADLVLPVHTYDGVRTIAGHARTHHVPLAAGTQARLRVVNTDSAATNVWVAGAEYRLLAVDGHEVDGPEPLTDVAVTVPGGGRVDLGLVVPADGVVLHAGGGAAVAVGGRDPGTLPATAGPEAVVDLLTYGTPSSLPFDPAAADRRYEYAIGRRPGFVDGRPGLWWTINGHLYPDVPMYMLDEGDLVVMTISNSSGTVHPMHLHGHHVVVLSRDGVPATGSQWWTDTLDVRDGETYEVAFVADNPGIWLDHCHNLQHAADGMVAHLAYAGVTTPYVLGGEADNRPE</sequence>
<feature type="domain" description="Plastocyanin-like" evidence="5">
    <location>
        <begin position="48"/>
        <end position="161"/>
    </location>
</feature>
<evidence type="ECO:0000256" key="1">
    <source>
        <dbReference type="ARBA" id="ARBA00022723"/>
    </source>
</evidence>
<dbReference type="CDD" id="cd04202">
    <property type="entry name" value="CuRO_D2_2dMcoN_like"/>
    <property type="match status" value="1"/>
</dbReference>
<comment type="caution">
    <text evidence="6">The sequence shown here is derived from an EMBL/GenBank/DDBJ whole genome shotgun (WGS) entry which is preliminary data.</text>
</comment>
<dbReference type="Pfam" id="PF07731">
    <property type="entry name" value="Cu-oxidase_2"/>
    <property type="match status" value="1"/>
</dbReference>
<dbReference type="Proteomes" id="UP000318693">
    <property type="component" value="Unassembled WGS sequence"/>
</dbReference>
<dbReference type="Pfam" id="PF07732">
    <property type="entry name" value="Cu-oxidase_3"/>
    <property type="match status" value="1"/>
</dbReference>
<keyword evidence="2" id="KW-0560">Oxidoreductase</keyword>
<name>A0A552WTL2_9MICO</name>
<dbReference type="InterPro" id="IPR008972">
    <property type="entry name" value="Cupredoxin"/>
</dbReference>
<dbReference type="PANTHER" id="PTHR11709">
    <property type="entry name" value="MULTI-COPPER OXIDASE"/>
    <property type="match status" value="1"/>
</dbReference>
<dbReference type="InterPro" id="IPR045087">
    <property type="entry name" value="Cu-oxidase_fam"/>
</dbReference>
<feature type="domain" description="Plastocyanin-like" evidence="4">
    <location>
        <begin position="332"/>
        <end position="433"/>
    </location>
</feature>
<keyword evidence="1" id="KW-0479">Metal-binding</keyword>
<dbReference type="GO" id="GO:0005507">
    <property type="term" value="F:copper ion binding"/>
    <property type="evidence" value="ECO:0007669"/>
    <property type="project" value="InterPro"/>
</dbReference>
<gene>
    <name evidence="6" type="ORF">FJ693_06200</name>
</gene>
<dbReference type="PROSITE" id="PS00080">
    <property type="entry name" value="MULTICOPPER_OXIDASE2"/>
    <property type="match status" value="1"/>
</dbReference>
<dbReference type="GO" id="GO:0016491">
    <property type="term" value="F:oxidoreductase activity"/>
    <property type="evidence" value="ECO:0007669"/>
    <property type="project" value="UniProtKB-KW"/>
</dbReference>
<dbReference type="AlphaFoldDB" id="A0A552WTL2"/>
<protein>
    <submittedName>
        <fullName evidence="6">Multicopper oxidase family protein</fullName>
    </submittedName>
</protein>
<dbReference type="InterPro" id="IPR011707">
    <property type="entry name" value="Cu-oxidase-like_N"/>
</dbReference>
<dbReference type="InterPro" id="IPR011706">
    <property type="entry name" value="Cu-oxidase_C"/>
</dbReference>
<dbReference type="InterPro" id="IPR002355">
    <property type="entry name" value="Cu_oxidase_Cu_BS"/>
</dbReference>
<dbReference type="Gene3D" id="2.60.40.420">
    <property type="entry name" value="Cupredoxins - blue copper proteins"/>
    <property type="match status" value="3"/>
</dbReference>
<evidence type="ECO:0000256" key="3">
    <source>
        <dbReference type="SAM" id="MobiDB-lite"/>
    </source>
</evidence>
<dbReference type="EMBL" id="VJXR01000012">
    <property type="protein sequence ID" value="TRW46178.1"/>
    <property type="molecule type" value="Genomic_DNA"/>
</dbReference>
<feature type="non-terminal residue" evidence="6">
    <location>
        <position position="1"/>
    </location>
</feature>
<evidence type="ECO:0000259" key="5">
    <source>
        <dbReference type="Pfam" id="PF07732"/>
    </source>
</evidence>
<accession>A0A552WTL2</accession>
<evidence type="ECO:0000259" key="4">
    <source>
        <dbReference type="Pfam" id="PF07731"/>
    </source>
</evidence>
<feature type="region of interest" description="Disordered" evidence="3">
    <location>
        <begin position="17"/>
        <end position="36"/>
    </location>
</feature>
<dbReference type="RefSeq" id="WP_143417670.1">
    <property type="nucleotide sequence ID" value="NZ_VJXR01000012.1"/>
</dbReference>
<organism evidence="6 7">
    <name type="scientific">Georgenia yuyongxinii</name>
    <dbReference type="NCBI Taxonomy" id="2589797"/>
    <lineage>
        <taxon>Bacteria</taxon>
        <taxon>Bacillati</taxon>
        <taxon>Actinomycetota</taxon>
        <taxon>Actinomycetes</taxon>
        <taxon>Micrococcales</taxon>
        <taxon>Bogoriellaceae</taxon>
        <taxon>Georgenia</taxon>
    </lineage>
</organism>
<dbReference type="SUPFAM" id="SSF49503">
    <property type="entry name" value="Cupredoxins"/>
    <property type="match status" value="3"/>
</dbReference>
<evidence type="ECO:0000256" key="2">
    <source>
        <dbReference type="ARBA" id="ARBA00023002"/>
    </source>
</evidence>
<keyword evidence="7" id="KW-1185">Reference proteome</keyword>
<proteinExistence type="predicted"/>
<evidence type="ECO:0000313" key="7">
    <source>
        <dbReference type="Proteomes" id="UP000318693"/>
    </source>
</evidence>